<comment type="caution">
    <text evidence="1">The sequence shown here is derived from an EMBL/GenBank/DDBJ whole genome shotgun (WGS) entry which is preliminary data.</text>
</comment>
<sequence>MADILAPPAAERSHDRRVSLGVAALVLATVALAHLAPGGHPAPAVGPDRDPGCREWTDSCVVCVRGTEGANCSLPGIACVRGPQRCIRR</sequence>
<name>A0A437PDG2_9HYPH</name>
<keyword evidence="2" id="KW-1185">Reference proteome</keyword>
<evidence type="ECO:0000313" key="2">
    <source>
        <dbReference type="Proteomes" id="UP000286997"/>
    </source>
</evidence>
<dbReference type="Proteomes" id="UP000286997">
    <property type="component" value="Unassembled WGS sequence"/>
</dbReference>
<proteinExistence type="predicted"/>
<accession>A0A437PDG2</accession>
<dbReference type="EMBL" id="SACP01000004">
    <property type="protein sequence ID" value="RVU20308.1"/>
    <property type="molecule type" value="Genomic_DNA"/>
</dbReference>
<protein>
    <submittedName>
        <fullName evidence="1">Uncharacterized protein</fullName>
    </submittedName>
</protein>
<dbReference type="AlphaFoldDB" id="A0A437PDG2"/>
<dbReference type="RefSeq" id="WP_127728026.1">
    <property type="nucleotide sequence ID" value="NZ_SACP01000004.1"/>
</dbReference>
<dbReference type="OrthoDB" id="8456152at2"/>
<reference evidence="1 2" key="1">
    <citation type="submission" date="2019-01" db="EMBL/GenBank/DDBJ databases">
        <authorList>
            <person name="Chen W.-M."/>
        </authorList>
    </citation>
    <scope>NUCLEOTIDE SEQUENCE [LARGE SCALE GENOMIC DNA]</scope>
    <source>
        <strain evidence="1 2">TER-1</strain>
    </source>
</reference>
<evidence type="ECO:0000313" key="1">
    <source>
        <dbReference type="EMBL" id="RVU20308.1"/>
    </source>
</evidence>
<gene>
    <name evidence="1" type="ORF">EOE48_06810</name>
</gene>
<organism evidence="1 2">
    <name type="scientific">Methylobacterium oryzihabitans</name>
    <dbReference type="NCBI Taxonomy" id="2499852"/>
    <lineage>
        <taxon>Bacteria</taxon>
        <taxon>Pseudomonadati</taxon>
        <taxon>Pseudomonadota</taxon>
        <taxon>Alphaproteobacteria</taxon>
        <taxon>Hyphomicrobiales</taxon>
        <taxon>Methylobacteriaceae</taxon>
        <taxon>Methylobacterium</taxon>
    </lineage>
</organism>